<feature type="transmembrane region" description="Helical" evidence="1">
    <location>
        <begin position="12"/>
        <end position="33"/>
    </location>
</feature>
<gene>
    <name evidence="2" type="ORF">DET52_105274</name>
</gene>
<evidence type="ECO:0000256" key="1">
    <source>
        <dbReference type="SAM" id="Phobius"/>
    </source>
</evidence>
<feature type="transmembrane region" description="Helical" evidence="1">
    <location>
        <begin position="45"/>
        <end position="67"/>
    </location>
</feature>
<proteinExistence type="predicted"/>
<sequence length="192" mass="22422">MYPFVYKYRQNLSRTISIYIMVILLAFIITIFSKNLLPVNDGTKMIISIAFIANGIITIIGAVRVYYIFTNDEIKDINYDFSDTGSIKCNPAILKIIASNVSENRETIVWRCYLNLDIEVNKDSFERHLNDLIFNFCEKVNELQGEEIQVCQFECNPVLFFTLFSQLKNNYDDYFSNPEPKILVYDLADIYH</sequence>
<keyword evidence="1" id="KW-0812">Transmembrane</keyword>
<dbReference type="AlphaFoldDB" id="A0A4R6H2B5"/>
<accession>A0A4R6H2B5</accession>
<evidence type="ECO:0000313" key="3">
    <source>
        <dbReference type="Proteomes" id="UP000294848"/>
    </source>
</evidence>
<protein>
    <submittedName>
        <fullName evidence="2">Uncharacterized protein</fullName>
    </submittedName>
</protein>
<comment type="caution">
    <text evidence="2">The sequence shown here is derived from an EMBL/GenBank/DDBJ whole genome shotgun (WGS) entry which is preliminary data.</text>
</comment>
<dbReference type="EMBL" id="SNWI01000005">
    <property type="protein sequence ID" value="TDO01415.1"/>
    <property type="molecule type" value="Genomic_DNA"/>
</dbReference>
<dbReference type="Proteomes" id="UP000294848">
    <property type="component" value="Unassembled WGS sequence"/>
</dbReference>
<evidence type="ECO:0000313" key="2">
    <source>
        <dbReference type="EMBL" id="TDO01415.1"/>
    </source>
</evidence>
<reference evidence="2 3" key="1">
    <citation type="submission" date="2019-03" db="EMBL/GenBank/DDBJ databases">
        <title>Freshwater and sediment microbial communities from various areas in North America, analyzing microbe dynamics in response to fracking.</title>
        <authorList>
            <person name="Lamendella R."/>
        </authorList>
    </citation>
    <scope>NUCLEOTIDE SEQUENCE [LARGE SCALE GENOMIC DNA]</scope>
    <source>
        <strain evidence="2 3">114D</strain>
    </source>
</reference>
<keyword evidence="1" id="KW-0472">Membrane</keyword>
<name>A0A4R6H2B5_9BACT</name>
<organism evidence="2 3">
    <name type="scientific">Sunxiuqinia elliptica</name>
    <dbReference type="NCBI Taxonomy" id="655355"/>
    <lineage>
        <taxon>Bacteria</taxon>
        <taxon>Pseudomonadati</taxon>
        <taxon>Bacteroidota</taxon>
        <taxon>Bacteroidia</taxon>
        <taxon>Marinilabiliales</taxon>
        <taxon>Prolixibacteraceae</taxon>
        <taxon>Sunxiuqinia</taxon>
    </lineage>
</organism>
<keyword evidence="1" id="KW-1133">Transmembrane helix</keyword>